<feature type="transmembrane region" description="Helical" evidence="1">
    <location>
        <begin position="35"/>
        <end position="57"/>
    </location>
</feature>
<keyword evidence="1" id="KW-0812">Transmembrane</keyword>
<sequence length="126" mass="13386">MTVAAGCFWFAAVFALGFLLGPIRMLVLEPRLGPAGAVAVEAVPMLAAMAVLAPRIARLFEVPAEPRPRLVMGMTGLGLTVAAETALAALLRGRGLGFWAERVETPEGWIYLGLLAAFALMPLLRR</sequence>
<keyword evidence="3" id="KW-1185">Reference proteome</keyword>
<keyword evidence="1" id="KW-1133">Transmembrane helix</keyword>
<dbReference type="Proteomes" id="UP000475385">
    <property type="component" value="Unassembled WGS sequence"/>
</dbReference>
<reference evidence="2 3" key="1">
    <citation type="submission" date="2020-02" db="EMBL/GenBank/DDBJ databases">
        <authorList>
            <person name="Kim H.M."/>
            <person name="Jeon C.O."/>
        </authorList>
    </citation>
    <scope>NUCLEOTIDE SEQUENCE [LARGE SCALE GENOMIC DNA]</scope>
    <source>
        <strain evidence="2 3">PeD5</strain>
    </source>
</reference>
<dbReference type="RefSeq" id="WP_164696644.1">
    <property type="nucleotide sequence ID" value="NZ_JAAIKB010000010.1"/>
</dbReference>
<gene>
    <name evidence="2" type="ORF">G3576_22205</name>
</gene>
<keyword evidence="1" id="KW-0472">Membrane</keyword>
<name>A0A6M1LRT7_9PROT</name>
<feature type="transmembrane region" description="Helical" evidence="1">
    <location>
        <begin position="108"/>
        <end position="124"/>
    </location>
</feature>
<organism evidence="2 3">
    <name type="scientific">Falsiroseomonas algicola</name>
    <dbReference type="NCBI Taxonomy" id="2716930"/>
    <lineage>
        <taxon>Bacteria</taxon>
        <taxon>Pseudomonadati</taxon>
        <taxon>Pseudomonadota</taxon>
        <taxon>Alphaproteobacteria</taxon>
        <taxon>Acetobacterales</taxon>
        <taxon>Roseomonadaceae</taxon>
        <taxon>Falsiroseomonas</taxon>
    </lineage>
</organism>
<feature type="transmembrane region" description="Helical" evidence="1">
    <location>
        <begin position="69"/>
        <end position="88"/>
    </location>
</feature>
<dbReference type="AlphaFoldDB" id="A0A6M1LRT7"/>
<accession>A0A6M1LRT7</accession>
<reference evidence="2 3" key="2">
    <citation type="submission" date="2020-03" db="EMBL/GenBank/DDBJ databases">
        <title>Roseomonas stagni sp. nov., isolated from pond water in Japan.</title>
        <authorList>
            <person name="Furuhata K."/>
            <person name="Miyamoto H."/>
            <person name="Goto K."/>
        </authorList>
    </citation>
    <scope>NUCLEOTIDE SEQUENCE [LARGE SCALE GENOMIC DNA]</scope>
    <source>
        <strain evidence="2 3">PeD5</strain>
    </source>
</reference>
<evidence type="ECO:0000313" key="3">
    <source>
        <dbReference type="Proteomes" id="UP000475385"/>
    </source>
</evidence>
<evidence type="ECO:0000256" key="1">
    <source>
        <dbReference type="SAM" id="Phobius"/>
    </source>
</evidence>
<protein>
    <submittedName>
        <fullName evidence="2">Uncharacterized protein</fullName>
    </submittedName>
</protein>
<proteinExistence type="predicted"/>
<evidence type="ECO:0000313" key="2">
    <source>
        <dbReference type="EMBL" id="NGM22742.1"/>
    </source>
</evidence>
<comment type="caution">
    <text evidence="2">The sequence shown here is derived from an EMBL/GenBank/DDBJ whole genome shotgun (WGS) entry which is preliminary data.</text>
</comment>
<dbReference type="EMBL" id="JAAIKB010000010">
    <property type="protein sequence ID" value="NGM22742.1"/>
    <property type="molecule type" value="Genomic_DNA"/>
</dbReference>